<name>A0A3S0K8A6_9BACT</name>
<proteinExistence type="predicted"/>
<dbReference type="Gene3D" id="2.40.50.100">
    <property type="match status" value="1"/>
</dbReference>
<evidence type="ECO:0000313" key="3">
    <source>
        <dbReference type="EMBL" id="RTQ53234.1"/>
    </source>
</evidence>
<accession>A0A3S0K8A6</accession>
<protein>
    <submittedName>
        <fullName evidence="3">Biotin/lipoyl-binding protein</fullName>
    </submittedName>
</protein>
<evidence type="ECO:0000259" key="2">
    <source>
        <dbReference type="PROSITE" id="PS50968"/>
    </source>
</evidence>
<keyword evidence="1" id="KW-0092">Biotin</keyword>
<dbReference type="InterPro" id="IPR000089">
    <property type="entry name" value="Biotin_lipoyl"/>
</dbReference>
<dbReference type="Proteomes" id="UP000282184">
    <property type="component" value="Unassembled WGS sequence"/>
</dbReference>
<gene>
    <name evidence="3" type="ORF">EJV47_00395</name>
</gene>
<dbReference type="CDD" id="cd06850">
    <property type="entry name" value="biotinyl_domain"/>
    <property type="match status" value="1"/>
</dbReference>
<dbReference type="EMBL" id="RXOF01000001">
    <property type="protein sequence ID" value="RTQ53234.1"/>
    <property type="molecule type" value="Genomic_DNA"/>
</dbReference>
<dbReference type="PROSITE" id="PS50968">
    <property type="entry name" value="BIOTINYL_LIPOYL"/>
    <property type="match status" value="1"/>
</dbReference>
<dbReference type="SUPFAM" id="SSF51230">
    <property type="entry name" value="Single hybrid motif"/>
    <property type="match status" value="1"/>
</dbReference>
<dbReference type="PROSITE" id="PS00188">
    <property type="entry name" value="BIOTIN"/>
    <property type="match status" value="1"/>
</dbReference>
<feature type="domain" description="Lipoyl-binding" evidence="2">
    <location>
        <begin position="84"/>
        <end position="166"/>
    </location>
</feature>
<dbReference type="PANTHER" id="PTHR45266">
    <property type="entry name" value="OXALOACETATE DECARBOXYLASE ALPHA CHAIN"/>
    <property type="match status" value="1"/>
</dbReference>
<dbReference type="OrthoDB" id="9812676at2"/>
<sequence length="166" mass="18252">MLQVSAGPDHSWSVNFTPHGITVDDQPFDWDLVDLGEGRYHLLYQGRSYAAELLEVDAASKTVRLKLDGQRFELQAKDRFDLLLDKLGMSQAASNKINEVKAPMPGLIVDIRVQPGQAVQKGEPLLVLEAMKMENILKSPGDGVVSGVKVGLRDNVQKGQVLIQFA</sequence>
<dbReference type="InterPro" id="IPR050709">
    <property type="entry name" value="Biotin_Carboxyl_Carrier/Decarb"/>
</dbReference>
<dbReference type="InterPro" id="IPR011053">
    <property type="entry name" value="Single_hybrid_motif"/>
</dbReference>
<organism evidence="3 4">
    <name type="scientific">Hymenobacter gummosus</name>
    <dbReference type="NCBI Taxonomy" id="1776032"/>
    <lineage>
        <taxon>Bacteria</taxon>
        <taxon>Pseudomonadati</taxon>
        <taxon>Bacteroidota</taxon>
        <taxon>Cytophagia</taxon>
        <taxon>Cytophagales</taxon>
        <taxon>Hymenobacteraceae</taxon>
        <taxon>Hymenobacter</taxon>
    </lineage>
</organism>
<dbReference type="Pfam" id="PF00364">
    <property type="entry name" value="Biotin_lipoyl"/>
    <property type="match status" value="1"/>
</dbReference>
<dbReference type="PANTHER" id="PTHR45266:SF3">
    <property type="entry name" value="OXALOACETATE DECARBOXYLASE ALPHA CHAIN"/>
    <property type="match status" value="1"/>
</dbReference>
<comment type="caution">
    <text evidence="3">The sequence shown here is derived from an EMBL/GenBank/DDBJ whole genome shotgun (WGS) entry which is preliminary data.</text>
</comment>
<dbReference type="FunFam" id="2.40.50.100:FF:000003">
    <property type="entry name" value="Acetyl-CoA carboxylase biotin carboxyl carrier protein"/>
    <property type="match status" value="1"/>
</dbReference>
<keyword evidence="4" id="KW-1185">Reference proteome</keyword>
<dbReference type="InterPro" id="IPR001882">
    <property type="entry name" value="Biotin_BS"/>
</dbReference>
<dbReference type="AlphaFoldDB" id="A0A3S0K8A6"/>
<dbReference type="RefSeq" id="WP_126691160.1">
    <property type="nucleotide sequence ID" value="NZ_RXOF01000001.1"/>
</dbReference>
<reference evidence="3 4" key="1">
    <citation type="submission" date="2018-12" db="EMBL/GenBank/DDBJ databases">
        <title>Hymenobacter gummosus sp. nov., isolated from a spring.</title>
        <authorList>
            <person name="Nie L."/>
        </authorList>
    </citation>
    <scope>NUCLEOTIDE SEQUENCE [LARGE SCALE GENOMIC DNA]</scope>
    <source>
        <strain evidence="3 4">KCTC 52166</strain>
    </source>
</reference>
<evidence type="ECO:0000256" key="1">
    <source>
        <dbReference type="ARBA" id="ARBA00023267"/>
    </source>
</evidence>
<evidence type="ECO:0000313" key="4">
    <source>
        <dbReference type="Proteomes" id="UP000282184"/>
    </source>
</evidence>